<keyword evidence="4" id="KW-0768">Sushi</keyword>
<evidence type="ECO:0000256" key="2">
    <source>
        <dbReference type="ARBA" id="ARBA00022737"/>
    </source>
</evidence>
<dbReference type="InterPro" id="IPR035976">
    <property type="entry name" value="Sushi/SCR/CCP_sf"/>
</dbReference>
<proteinExistence type="predicted"/>
<dbReference type="SMART" id="SM00032">
    <property type="entry name" value="CCP"/>
    <property type="match status" value="4"/>
</dbReference>
<keyword evidence="2" id="KW-0677">Repeat</keyword>
<keyword evidence="3 4" id="KW-1015">Disulfide bond</keyword>
<evidence type="ECO:0000256" key="1">
    <source>
        <dbReference type="ARBA" id="ARBA00022729"/>
    </source>
</evidence>
<keyword evidence="5" id="KW-1133">Transmembrane helix</keyword>
<keyword evidence="8" id="KW-1185">Reference proteome</keyword>
<dbReference type="Ensembl" id="ENSMMDT00005029108.1">
    <property type="protein sequence ID" value="ENSMMDP00005028431.1"/>
    <property type="gene ID" value="ENSMMDG00005013597.1"/>
</dbReference>
<name>A0A667Z5H2_9TELE</name>
<organism evidence="7 8">
    <name type="scientific">Myripristis murdjan</name>
    <name type="common">pinecone soldierfish</name>
    <dbReference type="NCBI Taxonomy" id="586833"/>
    <lineage>
        <taxon>Eukaryota</taxon>
        <taxon>Metazoa</taxon>
        <taxon>Chordata</taxon>
        <taxon>Craniata</taxon>
        <taxon>Vertebrata</taxon>
        <taxon>Euteleostomi</taxon>
        <taxon>Actinopterygii</taxon>
        <taxon>Neopterygii</taxon>
        <taxon>Teleostei</taxon>
        <taxon>Neoteleostei</taxon>
        <taxon>Acanthomorphata</taxon>
        <taxon>Holocentriformes</taxon>
        <taxon>Holocentridae</taxon>
        <taxon>Myripristis</taxon>
    </lineage>
</organism>
<reference evidence="7" key="1">
    <citation type="submission" date="2019-06" db="EMBL/GenBank/DDBJ databases">
        <authorList>
            <consortium name="Wellcome Sanger Institute Data Sharing"/>
        </authorList>
    </citation>
    <scope>NUCLEOTIDE SEQUENCE [LARGE SCALE GENOMIC DNA]</scope>
</reference>
<feature type="domain" description="Sushi" evidence="6">
    <location>
        <begin position="8"/>
        <end position="65"/>
    </location>
</feature>
<feature type="domain" description="Sushi" evidence="6">
    <location>
        <begin position="66"/>
        <end position="122"/>
    </location>
</feature>
<evidence type="ECO:0000259" key="6">
    <source>
        <dbReference type="PROSITE" id="PS50923"/>
    </source>
</evidence>
<dbReference type="PANTHER" id="PTHR45656:SF4">
    <property type="entry name" value="PROTEIN CBR-CLEC-78"/>
    <property type="match status" value="1"/>
</dbReference>
<feature type="domain" description="Sushi" evidence="6">
    <location>
        <begin position="123"/>
        <end position="182"/>
    </location>
</feature>
<dbReference type="CDD" id="cd00033">
    <property type="entry name" value="CCP"/>
    <property type="match status" value="4"/>
</dbReference>
<dbReference type="Pfam" id="PF00084">
    <property type="entry name" value="Sushi"/>
    <property type="match status" value="4"/>
</dbReference>
<sequence length="248" mass="27251">HVRVNRTITVSSNAHLADGYITMTSFASGDQVHYVCDIGYTPAGGSRYRRCVNGKWTPMLLTCERKSCGSAGEVENGQFVYTGAEFGDTVTAVCNEGYLLVGRGTRTCTNDGWDGRVAVCEAVECEEPQQATNAVRIGTPAQSYMFRSVIGYRCPSGILTGQREIWCTKDGTWSAPPPVCKVRTCDTPNVPNAMWMWKSTPYQYRDIVSFECVRGHVMYGASTVVCGLLMGLSTFSLFSTWPTVLKHN</sequence>
<dbReference type="Proteomes" id="UP000472263">
    <property type="component" value="Chromosome 7"/>
</dbReference>
<evidence type="ECO:0000313" key="8">
    <source>
        <dbReference type="Proteomes" id="UP000472263"/>
    </source>
</evidence>
<reference evidence="7" key="3">
    <citation type="submission" date="2025-09" db="UniProtKB">
        <authorList>
            <consortium name="Ensembl"/>
        </authorList>
    </citation>
    <scope>IDENTIFICATION</scope>
</reference>
<dbReference type="GeneTree" id="ENSGT00940000154967"/>
<keyword evidence="1" id="KW-0732">Signal</keyword>
<evidence type="ECO:0000256" key="3">
    <source>
        <dbReference type="ARBA" id="ARBA00023157"/>
    </source>
</evidence>
<reference evidence="7" key="2">
    <citation type="submission" date="2025-08" db="UniProtKB">
        <authorList>
            <consortium name="Ensembl"/>
        </authorList>
    </citation>
    <scope>IDENTIFICATION</scope>
</reference>
<accession>A0A667Z5H2</accession>
<feature type="transmembrane region" description="Helical" evidence="5">
    <location>
        <begin position="217"/>
        <end position="238"/>
    </location>
</feature>
<dbReference type="InterPro" id="IPR051277">
    <property type="entry name" value="SEZ6_CSMD_C4BPB_Regulators"/>
</dbReference>
<dbReference type="SUPFAM" id="SSF57535">
    <property type="entry name" value="Complement control module/SCR domain"/>
    <property type="match status" value="4"/>
</dbReference>
<protein>
    <recommendedName>
        <fullName evidence="6">Sushi domain-containing protein</fullName>
    </recommendedName>
</protein>
<dbReference type="AlphaFoldDB" id="A0A667Z5H2"/>
<evidence type="ECO:0000313" key="7">
    <source>
        <dbReference type="Ensembl" id="ENSMMDP00005028431.1"/>
    </source>
</evidence>
<dbReference type="PROSITE" id="PS50923">
    <property type="entry name" value="SUSHI"/>
    <property type="match status" value="3"/>
</dbReference>
<comment type="caution">
    <text evidence="4">Lacks conserved residue(s) required for the propagation of feature annotation.</text>
</comment>
<feature type="disulfide bond" evidence="4">
    <location>
        <begin position="36"/>
        <end position="63"/>
    </location>
</feature>
<keyword evidence="5" id="KW-0812">Transmembrane</keyword>
<evidence type="ECO:0000256" key="5">
    <source>
        <dbReference type="SAM" id="Phobius"/>
    </source>
</evidence>
<dbReference type="Gene3D" id="2.10.70.10">
    <property type="entry name" value="Complement Module, domain 1"/>
    <property type="match status" value="4"/>
</dbReference>
<dbReference type="PANTHER" id="PTHR45656">
    <property type="entry name" value="PROTEIN CBR-CLEC-78"/>
    <property type="match status" value="1"/>
</dbReference>
<keyword evidence="5" id="KW-0472">Membrane</keyword>
<dbReference type="InterPro" id="IPR000436">
    <property type="entry name" value="Sushi_SCR_CCP_dom"/>
</dbReference>
<evidence type="ECO:0000256" key="4">
    <source>
        <dbReference type="PROSITE-ProRule" id="PRU00302"/>
    </source>
</evidence>